<evidence type="ECO:0000313" key="2">
    <source>
        <dbReference type="EMBL" id="MBK1727468.1"/>
    </source>
</evidence>
<evidence type="ECO:0000313" key="3">
    <source>
        <dbReference type="Proteomes" id="UP000738126"/>
    </source>
</evidence>
<dbReference type="PANTHER" id="PTHR11079:SF202">
    <property type="entry name" value="TRNA-SPECIFIC ADENOSINE DEAMINASE"/>
    <property type="match status" value="1"/>
</dbReference>
<accession>A0ABS1E9D8</accession>
<feature type="non-terminal residue" evidence="2">
    <location>
        <position position="97"/>
    </location>
</feature>
<organism evidence="2 3">
    <name type="scientific">Halorhodospira neutriphila</name>
    <dbReference type="NCBI Taxonomy" id="168379"/>
    <lineage>
        <taxon>Bacteria</taxon>
        <taxon>Pseudomonadati</taxon>
        <taxon>Pseudomonadota</taxon>
        <taxon>Gammaproteobacteria</taxon>
        <taxon>Chromatiales</taxon>
        <taxon>Ectothiorhodospiraceae</taxon>
        <taxon>Halorhodospira</taxon>
    </lineage>
</organism>
<dbReference type="Pfam" id="PF00383">
    <property type="entry name" value="dCMP_cyt_deam_1"/>
    <property type="match status" value="1"/>
</dbReference>
<comment type="caution">
    <text evidence="2">The sequence shown here is derived from an EMBL/GenBank/DDBJ whole genome shotgun (WGS) entry which is preliminary data.</text>
</comment>
<feature type="domain" description="CMP/dCMP-type deaminase" evidence="1">
    <location>
        <begin position="1"/>
        <end position="97"/>
    </location>
</feature>
<dbReference type="SUPFAM" id="SSF53927">
    <property type="entry name" value="Cytidine deaminase-like"/>
    <property type="match status" value="1"/>
</dbReference>
<evidence type="ECO:0000259" key="1">
    <source>
        <dbReference type="PROSITE" id="PS51747"/>
    </source>
</evidence>
<keyword evidence="3" id="KW-1185">Reference proteome</keyword>
<dbReference type="Gene3D" id="3.40.140.10">
    <property type="entry name" value="Cytidine Deaminase, domain 2"/>
    <property type="match status" value="1"/>
</dbReference>
<dbReference type="Proteomes" id="UP000738126">
    <property type="component" value="Unassembled WGS sequence"/>
</dbReference>
<dbReference type="EMBL" id="NRSH01000157">
    <property type="protein sequence ID" value="MBK1727468.1"/>
    <property type="molecule type" value="Genomic_DNA"/>
</dbReference>
<proteinExistence type="predicted"/>
<name>A0ABS1E9D8_9GAMM</name>
<dbReference type="RefSeq" id="WP_200260829.1">
    <property type="nucleotide sequence ID" value="NZ_NRSH01000157.1"/>
</dbReference>
<protein>
    <submittedName>
        <fullName evidence="2">tRNA-specific adenosine deaminase</fullName>
    </submittedName>
</protein>
<sequence>MGRALALARYAGESGEVPVGAVVVRGGACLGEGWNHPIGAADPAAHAEIGALRAAGAAAGAYRLPGATLYVTLEPCFMCAGAAVHARLERLVYGAPD</sequence>
<dbReference type="CDD" id="cd01285">
    <property type="entry name" value="nucleoside_deaminase"/>
    <property type="match status" value="1"/>
</dbReference>
<dbReference type="InterPro" id="IPR016193">
    <property type="entry name" value="Cytidine_deaminase-like"/>
</dbReference>
<dbReference type="PROSITE" id="PS51747">
    <property type="entry name" value="CYT_DCMP_DEAMINASES_2"/>
    <property type="match status" value="1"/>
</dbReference>
<dbReference type="InterPro" id="IPR002125">
    <property type="entry name" value="CMP_dCMP_dom"/>
</dbReference>
<reference evidence="2 3" key="1">
    <citation type="journal article" date="2020" name="Microorganisms">
        <title>Osmotic Adaptation and Compatible Solute Biosynthesis of Phototrophic Bacteria as Revealed from Genome Analyses.</title>
        <authorList>
            <person name="Imhoff J.F."/>
            <person name="Rahn T."/>
            <person name="Kunzel S."/>
            <person name="Keller A."/>
            <person name="Neulinger S.C."/>
        </authorList>
    </citation>
    <scope>NUCLEOTIDE SEQUENCE [LARGE SCALE GENOMIC DNA]</scope>
    <source>
        <strain evidence="2 3">DSM 15116</strain>
    </source>
</reference>
<gene>
    <name evidence="2" type="ORF">CKO13_10680</name>
</gene>
<dbReference type="PANTHER" id="PTHR11079">
    <property type="entry name" value="CYTOSINE DEAMINASE FAMILY MEMBER"/>
    <property type="match status" value="1"/>
</dbReference>